<feature type="domain" description="Glycosyl transferase family 1" evidence="3">
    <location>
        <begin position="299"/>
        <end position="431"/>
    </location>
</feature>
<evidence type="ECO:0000313" key="4">
    <source>
        <dbReference type="EMBL" id="ERL64519.1"/>
    </source>
</evidence>
<dbReference type="RefSeq" id="WP_022530146.1">
    <property type="nucleotide sequence ID" value="NZ_KI271596.1"/>
</dbReference>
<evidence type="ECO:0000313" key="5">
    <source>
        <dbReference type="Proteomes" id="UP000030647"/>
    </source>
</evidence>
<protein>
    <recommendedName>
        <fullName evidence="3">Glycosyl transferase family 1 domain-containing protein</fullName>
    </recommendedName>
</protein>
<dbReference type="HOGENOM" id="CLU_009583_21_0_9"/>
<dbReference type="PANTHER" id="PTHR12526:SF629">
    <property type="entry name" value="TEICHURONIC ACID BIOSYNTHESIS GLYCOSYLTRANSFERASE TUAH-RELATED"/>
    <property type="match status" value="1"/>
</dbReference>
<keyword evidence="5" id="KW-1185">Reference proteome</keyword>
<evidence type="ECO:0000256" key="1">
    <source>
        <dbReference type="ARBA" id="ARBA00022676"/>
    </source>
</evidence>
<gene>
    <name evidence="4" type="ORF">L248_0814</name>
</gene>
<dbReference type="STRING" id="1231336.L248_0814"/>
<dbReference type="InterPro" id="IPR001296">
    <property type="entry name" value="Glyco_trans_1"/>
</dbReference>
<evidence type="ECO:0000259" key="3">
    <source>
        <dbReference type="Pfam" id="PF00534"/>
    </source>
</evidence>
<keyword evidence="2" id="KW-0808">Transferase</keyword>
<dbReference type="AlphaFoldDB" id="U4TK01"/>
<proteinExistence type="predicted"/>
<name>U4TK01_9LACO</name>
<sequence length="481" mass="54686">MIFFLNGAIGMGNSGIEHAQFYRAKRFAQAGLPYRLVYVDLIPELRPAMKQWHLSNQSVLNMWEYFVLGDDYLQHGVTRTFPAKKDRLLIDAANTHRLSESFTTAGLHMVNHLVKYPDQHKQTSILLVSTGRTELFNMATGERRAAFEYVDDPHAKFQIRNIHLFNQNGRHLFFTNEVQLRRYFFQVLDTAFTAHPNVFLIDRGEKAEESLFNNDLPDAKKIEVIHADHLSNRDDPKHPLWNNYYEYLLTHLDQVEKVIVATNLQRLDLLKDFPQAQTKFVTIPVGGISDTPPATLHAKHQPLRLVTASRLAAEKHVDLIIRAVAQLNASGLPVTFDVYGQGEMQDTLEKTIKDTKMGPFVHLKGLSNDLADQYPHYDAFVSASYSEGFGLTYIEALSAALPVVTFNARFGAQELIHDGVNGFVAPFKREDADFNVNQLANGIRRLAAVDYDQLQKQTRADLGQYQDHVIAEKWRALIDAL</sequence>
<organism evidence="4 5">
    <name type="scientific">Schleiferilactobacillus shenzhenensis LY-73</name>
    <dbReference type="NCBI Taxonomy" id="1231336"/>
    <lineage>
        <taxon>Bacteria</taxon>
        <taxon>Bacillati</taxon>
        <taxon>Bacillota</taxon>
        <taxon>Bacilli</taxon>
        <taxon>Lactobacillales</taxon>
        <taxon>Lactobacillaceae</taxon>
        <taxon>Schleiferilactobacillus</taxon>
    </lineage>
</organism>
<reference evidence="5" key="1">
    <citation type="journal article" date="2013" name="Genome Announc.">
        <title>Whole-Genome Sequencing of Lactobacillus shenzhenensis Strain LY-73T.</title>
        <authorList>
            <person name="Lin Z."/>
            <person name="Liu Z."/>
            <person name="Yang R."/>
            <person name="Zou Y."/>
            <person name="Wan D."/>
            <person name="Chen J."/>
            <person name="Guo M."/>
            <person name="Zhao J."/>
            <person name="Fang C."/>
            <person name="Yang R."/>
            <person name="Liu F."/>
        </authorList>
    </citation>
    <scope>NUCLEOTIDE SEQUENCE [LARGE SCALE GENOMIC DNA]</scope>
    <source>
        <strain evidence="5">LY-73</strain>
    </source>
</reference>
<dbReference type="SUPFAM" id="SSF53756">
    <property type="entry name" value="UDP-Glycosyltransferase/glycogen phosphorylase"/>
    <property type="match status" value="1"/>
</dbReference>
<dbReference type="OrthoDB" id="9765175at2"/>
<dbReference type="EMBL" id="KI271596">
    <property type="protein sequence ID" value="ERL64519.1"/>
    <property type="molecule type" value="Genomic_DNA"/>
</dbReference>
<accession>U4TK01</accession>
<dbReference type="Pfam" id="PF00534">
    <property type="entry name" value="Glycos_transf_1"/>
    <property type="match status" value="1"/>
</dbReference>
<dbReference type="Gene3D" id="3.40.50.2000">
    <property type="entry name" value="Glycogen Phosphorylase B"/>
    <property type="match status" value="3"/>
</dbReference>
<dbReference type="PANTHER" id="PTHR12526">
    <property type="entry name" value="GLYCOSYLTRANSFERASE"/>
    <property type="match status" value="1"/>
</dbReference>
<dbReference type="GO" id="GO:0016757">
    <property type="term" value="F:glycosyltransferase activity"/>
    <property type="evidence" value="ECO:0007669"/>
    <property type="project" value="UniProtKB-KW"/>
</dbReference>
<evidence type="ECO:0000256" key="2">
    <source>
        <dbReference type="ARBA" id="ARBA00022679"/>
    </source>
</evidence>
<dbReference type="Proteomes" id="UP000030647">
    <property type="component" value="Unassembled WGS sequence"/>
</dbReference>
<keyword evidence="1" id="KW-0328">Glycosyltransferase</keyword>
<dbReference type="eggNOG" id="COG0438">
    <property type="taxonomic scope" value="Bacteria"/>
</dbReference>